<dbReference type="EMBL" id="FOHE01000001">
    <property type="protein sequence ID" value="SES62240.1"/>
    <property type="molecule type" value="Genomic_DNA"/>
</dbReference>
<dbReference type="AlphaFoldDB" id="A0A1H9Y0F6"/>
<feature type="compositionally biased region" description="Basic residues" evidence="1">
    <location>
        <begin position="89"/>
        <end position="105"/>
    </location>
</feature>
<protein>
    <submittedName>
        <fullName evidence="2">Uncharacterized protein</fullName>
    </submittedName>
</protein>
<proteinExistence type="predicted"/>
<dbReference type="RefSeq" id="WP_090865690.1">
    <property type="nucleotide sequence ID" value="NZ_FOHE01000001.1"/>
</dbReference>
<organism evidence="2 3">
    <name type="scientific">Oceanobacillus limi</name>
    <dbReference type="NCBI Taxonomy" id="930131"/>
    <lineage>
        <taxon>Bacteria</taxon>
        <taxon>Bacillati</taxon>
        <taxon>Bacillota</taxon>
        <taxon>Bacilli</taxon>
        <taxon>Bacillales</taxon>
        <taxon>Bacillaceae</taxon>
        <taxon>Oceanobacillus</taxon>
    </lineage>
</organism>
<feature type="region of interest" description="Disordered" evidence="1">
    <location>
        <begin position="76"/>
        <end position="105"/>
    </location>
</feature>
<name>A0A1H9Y0F6_9BACI</name>
<evidence type="ECO:0000256" key="1">
    <source>
        <dbReference type="SAM" id="MobiDB-lite"/>
    </source>
</evidence>
<feature type="compositionally biased region" description="Low complexity" evidence="1">
    <location>
        <begin position="78"/>
        <end position="88"/>
    </location>
</feature>
<gene>
    <name evidence="2" type="ORF">SAMN05216389_10197</name>
</gene>
<evidence type="ECO:0000313" key="2">
    <source>
        <dbReference type="EMBL" id="SES62240.1"/>
    </source>
</evidence>
<dbReference type="OrthoDB" id="2881225at2"/>
<reference evidence="2 3" key="1">
    <citation type="submission" date="2016-10" db="EMBL/GenBank/DDBJ databases">
        <authorList>
            <person name="de Groot N.N."/>
        </authorList>
    </citation>
    <scope>NUCLEOTIDE SEQUENCE [LARGE SCALE GENOMIC DNA]</scope>
    <source>
        <strain evidence="2 3">IBRC-M 10780</strain>
    </source>
</reference>
<dbReference type="STRING" id="930131.SAMN05216389_10197"/>
<accession>A0A1H9Y0F6</accession>
<keyword evidence="3" id="KW-1185">Reference proteome</keyword>
<evidence type="ECO:0000313" key="3">
    <source>
        <dbReference type="Proteomes" id="UP000198618"/>
    </source>
</evidence>
<dbReference type="Proteomes" id="UP000198618">
    <property type="component" value="Unassembled WGS sequence"/>
</dbReference>
<sequence length="105" mass="11794">MGNVKKRRAANEEKTNLLTADTIENTSLIRQSGNSDVDVQVKVDTTPIAFAMLCSLLASKQLSQSEFDSAVRKLKRLSTNSGSKNGNKTTKKKDSHRDKSRRRRW</sequence>